<dbReference type="InterPro" id="IPR042003">
    <property type="entry name" value="Sortase_E"/>
</dbReference>
<feature type="active site" description="Proton donor/acceptor" evidence="2">
    <location>
        <position position="143"/>
    </location>
</feature>
<dbReference type="CDD" id="cd05830">
    <property type="entry name" value="Sortase_E"/>
    <property type="match status" value="1"/>
</dbReference>
<comment type="caution">
    <text evidence="5">The sequence shown here is derived from an EMBL/GenBank/DDBJ whole genome shotgun (WGS) entry which is preliminary data.</text>
</comment>
<proteinExistence type="predicted"/>
<evidence type="ECO:0000256" key="3">
    <source>
        <dbReference type="SAM" id="MobiDB-lite"/>
    </source>
</evidence>
<evidence type="ECO:0000256" key="4">
    <source>
        <dbReference type="SAM" id="Phobius"/>
    </source>
</evidence>
<dbReference type="NCBIfam" id="NF033747">
    <property type="entry name" value="class_E_sortase"/>
    <property type="match status" value="1"/>
</dbReference>
<dbReference type="SUPFAM" id="SSF63817">
    <property type="entry name" value="Sortase"/>
    <property type="match status" value="1"/>
</dbReference>
<keyword evidence="4" id="KW-1133">Transmembrane helix</keyword>
<feature type="active site" description="Acyl-thioester intermediate" evidence="2">
    <location>
        <position position="229"/>
    </location>
</feature>
<evidence type="ECO:0000313" key="6">
    <source>
        <dbReference type="Proteomes" id="UP000235363"/>
    </source>
</evidence>
<keyword evidence="1" id="KW-0378">Hydrolase</keyword>
<dbReference type="RefSeq" id="WP_102213857.1">
    <property type="nucleotide sequence ID" value="NZ_PNHF01000023.1"/>
</dbReference>
<evidence type="ECO:0000256" key="2">
    <source>
        <dbReference type="PIRSR" id="PIRSR605754-1"/>
    </source>
</evidence>
<reference evidence="5 6" key="1">
    <citation type="submission" date="2017-09" db="EMBL/GenBank/DDBJ databases">
        <title>Bacterial strain isolated from the female urinary microbiota.</title>
        <authorList>
            <person name="Thomas-White K."/>
            <person name="Kumar N."/>
            <person name="Forster S."/>
            <person name="Putonti C."/>
            <person name="Lawley T."/>
            <person name="Wolfe A.J."/>
        </authorList>
    </citation>
    <scope>NUCLEOTIDE SEQUENCE [LARGE SCALE GENOMIC DNA]</scope>
    <source>
        <strain evidence="5 6">UMB0908</strain>
    </source>
</reference>
<feature type="compositionally biased region" description="Pro residues" evidence="3">
    <location>
        <begin position="58"/>
        <end position="67"/>
    </location>
</feature>
<dbReference type="EMBL" id="PNHF01000023">
    <property type="protein sequence ID" value="PMC61673.1"/>
    <property type="molecule type" value="Genomic_DNA"/>
</dbReference>
<evidence type="ECO:0000256" key="1">
    <source>
        <dbReference type="ARBA" id="ARBA00022801"/>
    </source>
</evidence>
<organism evidence="5 6">
    <name type="scientific">Corynebacterium xerosis</name>
    <dbReference type="NCBI Taxonomy" id="1725"/>
    <lineage>
        <taxon>Bacteria</taxon>
        <taxon>Bacillati</taxon>
        <taxon>Actinomycetota</taxon>
        <taxon>Actinomycetes</taxon>
        <taxon>Mycobacteriales</taxon>
        <taxon>Corynebacteriaceae</taxon>
        <taxon>Corynebacterium</taxon>
    </lineage>
</organism>
<sequence>MVSRIAGILGELLITFGVIIALFVFYQLYWTGVSTGKAQAQAADDLRSQWDAAAPVDPAAPPPPPVDGAPAADPAALDPTMAGYGSGWGTEGAPVAFLTAPNAGIHDFVAFEGVDLGTLANGPGHYPGTALPGQVGNSAFAAHRDGNGAPFDNIDRLGTCDDIIVETSSAIFRYKVLPVDGLAGAGEAFDCVPEGTIVPGVPGRHIVTPDQSQVVTPHGEASMVTFTTCHPQWSNTHRLIVHGVLAGVEAKAVA</sequence>
<keyword evidence="4" id="KW-0472">Membrane</keyword>
<accession>A0A2N6SX70</accession>
<protein>
    <submittedName>
        <fullName evidence="5">Class E sortase</fullName>
    </submittedName>
</protein>
<dbReference type="InterPro" id="IPR005754">
    <property type="entry name" value="Sortase"/>
</dbReference>
<dbReference type="InterPro" id="IPR053465">
    <property type="entry name" value="Sortase_Class_E"/>
</dbReference>
<gene>
    <name evidence="5" type="ORF">CJ204_09695</name>
</gene>
<name>A0A2N6SX70_9CORY</name>
<keyword evidence="4" id="KW-0812">Transmembrane</keyword>
<dbReference type="Gene3D" id="2.40.260.10">
    <property type="entry name" value="Sortase"/>
    <property type="match status" value="1"/>
</dbReference>
<feature type="transmembrane region" description="Helical" evidence="4">
    <location>
        <begin position="12"/>
        <end position="30"/>
    </location>
</feature>
<feature type="region of interest" description="Disordered" evidence="3">
    <location>
        <begin position="53"/>
        <end position="74"/>
    </location>
</feature>
<dbReference type="Proteomes" id="UP000235363">
    <property type="component" value="Unassembled WGS sequence"/>
</dbReference>
<dbReference type="InterPro" id="IPR023365">
    <property type="entry name" value="Sortase_dom-sf"/>
</dbReference>
<dbReference type="Pfam" id="PF04203">
    <property type="entry name" value="Sortase"/>
    <property type="match status" value="1"/>
</dbReference>
<dbReference type="GO" id="GO:0016787">
    <property type="term" value="F:hydrolase activity"/>
    <property type="evidence" value="ECO:0007669"/>
    <property type="project" value="UniProtKB-KW"/>
</dbReference>
<evidence type="ECO:0000313" key="5">
    <source>
        <dbReference type="EMBL" id="PMC61673.1"/>
    </source>
</evidence>
<dbReference type="AlphaFoldDB" id="A0A2N6SX70"/>